<keyword evidence="3" id="KW-1185">Reference proteome</keyword>
<organism evidence="2 3">
    <name type="scientific">Coemansia thaxteri</name>
    <dbReference type="NCBI Taxonomy" id="2663907"/>
    <lineage>
        <taxon>Eukaryota</taxon>
        <taxon>Fungi</taxon>
        <taxon>Fungi incertae sedis</taxon>
        <taxon>Zoopagomycota</taxon>
        <taxon>Kickxellomycotina</taxon>
        <taxon>Kickxellomycetes</taxon>
        <taxon>Kickxellales</taxon>
        <taxon>Kickxellaceae</taxon>
        <taxon>Coemansia</taxon>
    </lineage>
</organism>
<protein>
    <recommendedName>
        <fullName evidence="4">Sfi1 spindle body domain-containing protein</fullName>
    </recommendedName>
</protein>
<proteinExistence type="predicted"/>
<sequence length="341" mass="39640">MTSMVEGPSRRERAISIQTESGPAPTTKDSEDRQELLRRVREAEEEASRYKTRYVDPKQAAMDFMAREEMLEERLAQWRSGHQRRMLRLAFRRIRSSYINSRRHQEQETHLLSAIALKHRDDRVRQILRQWQSVAQSCARSEEAAVSHSRRISDHASQVVCHNVLCDWRELLKEQRQLMLSADKRRQVRVARKFLSTLARRFSRQREWELEANSSYRMNLLSRAWAQFSQQFAQTRTSRLLTSVHISDRDALQLVANEGVAVANNALGGIGPSALDSTALIDLETLKTVFSAWHDLVGDVRDIQGAVLERLPAMLQQRAMRKIVNDEGFDWHLLHQKHLLV</sequence>
<dbReference type="AlphaFoldDB" id="A0A9W8BAB3"/>
<feature type="region of interest" description="Disordered" evidence="1">
    <location>
        <begin position="1"/>
        <end position="35"/>
    </location>
</feature>
<feature type="non-terminal residue" evidence="2">
    <location>
        <position position="341"/>
    </location>
</feature>
<evidence type="ECO:0008006" key="4">
    <source>
        <dbReference type="Google" id="ProtNLM"/>
    </source>
</evidence>
<gene>
    <name evidence="2" type="ORF">H4R26_005635</name>
</gene>
<comment type="caution">
    <text evidence="2">The sequence shown here is derived from an EMBL/GenBank/DDBJ whole genome shotgun (WGS) entry which is preliminary data.</text>
</comment>
<accession>A0A9W8BAB3</accession>
<dbReference type="EMBL" id="JANBQF010001129">
    <property type="protein sequence ID" value="KAJ1997964.1"/>
    <property type="molecule type" value="Genomic_DNA"/>
</dbReference>
<evidence type="ECO:0000256" key="1">
    <source>
        <dbReference type="SAM" id="MobiDB-lite"/>
    </source>
</evidence>
<name>A0A9W8BAB3_9FUNG</name>
<dbReference type="Proteomes" id="UP001150907">
    <property type="component" value="Unassembled WGS sequence"/>
</dbReference>
<dbReference type="OrthoDB" id="5579147at2759"/>
<reference evidence="2" key="1">
    <citation type="submission" date="2022-07" db="EMBL/GenBank/DDBJ databases">
        <title>Phylogenomic reconstructions and comparative analyses of Kickxellomycotina fungi.</title>
        <authorList>
            <person name="Reynolds N.K."/>
            <person name="Stajich J.E."/>
            <person name="Barry K."/>
            <person name="Grigoriev I.V."/>
            <person name="Crous P."/>
            <person name="Smith M.E."/>
        </authorList>
    </citation>
    <scope>NUCLEOTIDE SEQUENCE</scope>
    <source>
        <strain evidence="2">IMI 214461</strain>
    </source>
</reference>
<evidence type="ECO:0000313" key="2">
    <source>
        <dbReference type="EMBL" id="KAJ1997964.1"/>
    </source>
</evidence>
<evidence type="ECO:0000313" key="3">
    <source>
        <dbReference type="Proteomes" id="UP001150907"/>
    </source>
</evidence>